<evidence type="ECO:0000313" key="2">
    <source>
        <dbReference type="Proteomes" id="UP001174909"/>
    </source>
</evidence>
<evidence type="ECO:0000313" key="1">
    <source>
        <dbReference type="EMBL" id="CAI8024200.1"/>
    </source>
</evidence>
<reference evidence="1" key="1">
    <citation type="submission" date="2023-03" db="EMBL/GenBank/DDBJ databases">
        <authorList>
            <person name="Steffen K."/>
            <person name="Cardenas P."/>
        </authorList>
    </citation>
    <scope>NUCLEOTIDE SEQUENCE</scope>
</reference>
<accession>A0AA35S673</accession>
<dbReference type="PANTHER" id="PTHR23220:SF122">
    <property type="entry name" value="INTEGRIN ALPHA-PS1"/>
    <property type="match status" value="1"/>
</dbReference>
<dbReference type="GO" id="GO:0009897">
    <property type="term" value="C:external side of plasma membrane"/>
    <property type="evidence" value="ECO:0007669"/>
    <property type="project" value="TreeGrafter"/>
</dbReference>
<organism evidence="1 2">
    <name type="scientific">Geodia barretti</name>
    <name type="common">Barrett's horny sponge</name>
    <dbReference type="NCBI Taxonomy" id="519541"/>
    <lineage>
        <taxon>Eukaryota</taxon>
        <taxon>Metazoa</taxon>
        <taxon>Porifera</taxon>
        <taxon>Demospongiae</taxon>
        <taxon>Heteroscleromorpha</taxon>
        <taxon>Tetractinellida</taxon>
        <taxon>Astrophorina</taxon>
        <taxon>Geodiidae</taxon>
        <taxon>Geodia</taxon>
    </lineage>
</organism>
<dbReference type="AlphaFoldDB" id="A0AA35S673"/>
<feature type="non-terminal residue" evidence="1">
    <location>
        <position position="295"/>
    </location>
</feature>
<sequence>MRRGLPLAALFAAKNYPRTRALMELERANAGLRVAAVVVIVVILVLRQAEGQSNIDTRLPIMRRSPGRTDESHGSDLFGFAIAFHEIEEVTLETDGAQEAADKTRLIVGAPQGTFPGGLPLVDPGGRAEERTGLVYTCSITPDNTEELCGAVPGNDQTGVVINSLTISVDNDFLSAGSRLFDQRPNAQTINRFGSLRQAEHKTDQFLGATVFSRDGRLLVCAPIWTPFGLYNPVISRDGNSPAVSNALPQGRCYYTNRELTDVNFLDPCNVQVEQMAQVDRGYCTTGTDVDMLEV</sequence>
<keyword evidence="2" id="KW-1185">Reference proteome</keyword>
<comment type="caution">
    <text evidence="1">The sequence shown here is derived from an EMBL/GenBank/DDBJ whole genome shotgun (WGS) entry which is preliminary data.</text>
</comment>
<dbReference type="PANTHER" id="PTHR23220">
    <property type="entry name" value="INTEGRIN ALPHA"/>
    <property type="match status" value="1"/>
</dbReference>
<dbReference type="GO" id="GO:0005178">
    <property type="term" value="F:integrin binding"/>
    <property type="evidence" value="ECO:0007669"/>
    <property type="project" value="TreeGrafter"/>
</dbReference>
<dbReference type="GO" id="GO:0007160">
    <property type="term" value="P:cell-matrix adhesion"/>
    <property type="evidence" value="ECO:0007669"/>
    <property type="project" value="TreeGrafter"/>
</dbReference>
<dbReference type="GO" id="GO:0007229">
    <property type="term" value="P:integrin-mediated signaling pathway"/>
    <property type="evidence" value="ECO:0007669"/>
    <property type="project" value="TreeGrafter"/>
</dbReference>
<protein>
    <submittedName>
        <fullName evidence="1">Uncharacterized protein</fullName>
    </submittedName>
</protein>
<dbReference type="InterPro" id="IPR028994">
    <property type="entry name" value="Integrin_alpha_N"/>
</dbReference>
<dbReference type="Proteomes" id="UP001174909">
    <property type="component" value="Unassembled WGS sequence"/>
</dbReference>
<dbReference type="GO" id="GO:0098609">
    <property type="term" value="P:cell-cell adhesion"/>
    <property type="evidence" value="ECO:0007669"/>
    <property type="project" value="TreeGrafter"/>
</dbReference>
<name>A0AA35S673_GEOBA</name>
<gene>
    <name evidence="1" type="ORF">GBAR_LOCUS14074</name>
</gene>
<dbReference type="GO" id="GO:0008305">
    <property type="term" value="C:integrin complex"/>
    <property type="evidence" value="ECO:0007669"/>
    <property type="project" value="TreeGrafter"/>
</dbReference>
<dbReference type="EMBL" id="CASHTH010002059">
    <property type="protein sequence ID" value="CAI8024200.1"/>
    <property type="molecule type" value="Genomic_DNA"/>
</dbReference>
<dbReference type="GO" id="GO:0033627">
    <property type="term" value="P:cell adhesion mediated by integrin"/>
    <property type="evidence" value="ECO:0007669"/>
    <property type="project" value="TreeGrafter"/>
</dbReference>
<dbReference type="Gene3D" id="2.130.10.130">
    <property type="entry name" value="Integrin alpha, N-terminal"/>
    <property type="match status" value="1"/>
</dbReference>
<proteinExistence type="predicted"/>